<comment type="caution">
    <text evidence="2">The sequence shown here is derived from an EMBL/GenBank/DDBJ whole genome shotgun (WGS) entry which is preliminary data.</text>
</comment>
<evidence type="ECO:0000259" key="1">
    <source>
        <dbReference type="Pfam" id="PF00485"/>
    </source>
</evidence>
<dbReference type="SUPFAM" id="SSF52540">
    <property type="entry name" value="P-loop containing nucleoside triphosphate hydrolases"/>
    <property type="match status" value="1"/>
</dbReference>
<dbReference type="InterPro" id="IPR006083">
    <property type="entry name" value="PRK/URK"/>
</dbReference>
<dbReference type="GO" id="GO:0005524">
    <property type="term" value="F:ATP binding"/>
    <property type="evidence" value="ECO:0007669"/>
    <property type="project" value="InterPro"/>
</dbReference>
<dbReference type="RefSeq" id="WP_212942800.1">
    <property type="nucleotide sequence ID" value="NZ_BORR01000022.1"/>
</dbReference>
<evidence type="ECO:0000313" key="2">
    <source>
        <dbReference type="EMBL" id="GIO39497.1"/>
    </source>
</evidence>
<dbReference type="Gene3D" id="3.40.50.300">
    <property type="entry name" value="P-loop containing nucleotide triphosphate hydrolases"/>
    <property type="match status" value="1"/>
</dbReference>
<reference evidence="2 3" key="1">
    <citation type="submission" date="2021-03" db="EMBL/GenBank/DDBJ databases">
        <title>Antimicrobial resistance genes in bacteria isolated from Japanese honey, and their potential for conferring macrolide and lincosamide resistance in the American foulbrood pathogen Paenibacillus larvae.</title>
        <authorList>
            <person name="Okamoto M."/>
            <person name="Kumagai M."/>
            <person name="Kanamori H."/>
            <person name="Takamatsu D."/>
        </authorList>
    </citation>
    <scope>NUCLEOTIDE SEQUENCE [LARGE SCALE GENOMIC DNA]</scope>
    <source>
        <strain evidence="2 3">J41TS12</strain>
    </source>
</reference>
<keyword evidence="2" id="KW-0808">Transferase</keyword>
<protein>
    <submittedName>
        <fullName evidence="2">Uridine kinase</fullName>
    </submittedName>
</protein>
<dbReference type="EMBL" id="BORR01000022">
    <property type="protein sequence ID" value="GIO39497.1"/>
    <property type="molecule type" value="Genomic_DNA"/>
</dbReference>
<keyword evidence="3" id="KW-1185">Reference proteome</keyword>
<proteinExistence type="predicted"/>
<keyword evidence="2" id="KW-0418">Kinase</keyword>
<evidence type="ECO:0000313" key="3">
    <source>
        <dbReference type="Proteomes" id="UP000681162"/>
    </source>
</evidence>
<gene>
    <name evidence="2" type="ORF">J41TS12_43580</name>
</gene>
<organism evidence="2 3">
    <name type="scientific">Paenibacillus antibioticophila</name>
    <dbReference type="NCBI Taxonomy" id="1274374"/>
    <lineage>
        <taxon>Bacteria</taxon>
        <taxon>Bacillati</taxon>
        <taxon>Bacillota</taxon>
        <taxon>Bacilli</taxon>
        <taxon>Bacillales</taxon>
        <taxon>Paenibacillaceae</taxon>
        <taxon>Paenibacillus</taxon>
    </lineage>
</organism>
<feature type="domain" description="Phosphoribulokinase/uridine kinase" evidence="1">
    <location>
        <begin position="6"/>
        <end position="144"/>
    </location>
</feature>
<sequence>MKRPFVVVISGYSGSGKSTLINALSNSLPSCVPMYFDDYASKGDFPEDIKSWVDYGGDPNVIKTPELKKHIIELINGNSVTLNKGNGWAKEYGISFDPVSVELHPSDYIILEEPFGNLREEVKEFVDMVIYLDVRPEISLARRVYDLNKYLKNDPATLVHLLDHFLSDYLYGGVREMYHLNGIRVKENANLVVDTSGNLDEVVRVVTKEIQKASKAL</sequence>
<name>A0A919XUQ3_9BACL</name>
<dbReference type="InterPro" id="IPR027417">
    <property type="entry name" value="P-loop_NTPase"/>
</dbReference>
<dbReference type="AlphaFoldDB" id="A0A919XUQ3"/>
<accession>A0A919XUQ3</accession>
<dbReference type="Proteomes" id="UP000681162">
    <property type="component" value="Unassembled WGS sequence"/>
</dbReference>
<dbReference type="Pfam" id="PF00485">
    <property type="entry name" value="PRK"/>
    <property type="match status" value="1"/>
</dbReference>
<dbReference type="GO" id="GO:0016301">
    <property type="term" value="F:kinase activity"/>
    <property type="evidence" value="ECO:0007669"/>
    <property type="project" value="UniProtKB-KW"/>
</dbReference>